<feature type="transmembrane region" description="Helical" evidence="1">
    <location>
        <begin position="123"/>
        <end position="146"/>
    </location>
</feature>
<feature type="transmembrane region" description="Helical" evidence="1">
    <location>
        <begin position="50"/>
        <end position="71"/>
    </location>
</feature>
<gene>
    <name evidence="2" type="ORF">NS220_02665</name>
</gene>
<dbReference type="PATRIC" id="fig|2033.6.peg.685"/>
<sequence>MAGLLTLLAGQYMLSPTVLRVVIDLVWAAGVICFAVGFSRDASVVARRPLGMTALVVVAVTPLVFDGITIALPEPLSASDPAVVASSVVSWGGWIVSMAAGLVAAVQIARLGAVPRRWRWMPMWALGLSVGAAALQYITVSVLFGAGAGQDVLVIANMIGIVAVLAPTLGLGVIALVAAASERPDSIDVYRSA</sequence>
<feature type="transmembrane region" description="Helical" evidence="1">
    <location>
        <begin position="17"/>
        <end position="38"/>
    </location>
</feature>
<feature type="transmembrane region" description="Helical" evidence="1">
    <location>
        <begin position="152"/>
        <end position="178"/>
    </location>
</feature>
<evidence type="ECO:0000256" key="1">
    <source>
        <dbReference type="SAM" id="Phobius"/>
    </source>
</evidence>
<organism evidence="2 3">
    <name type="scientific">Microbacterium testaceum</name>
    <name type="common">Aureobacterium testaceum</name>
    <name type="synonym">Brevibacterium testaceum</name>
    <dbReference type="NCBI Taxonomy" id="2033"/>
    <lineage>
        <taxon>Bacteria</taxon>
        <taxon>Bacillati</taxon>
        <taxon>Actinomycetota</taxon>
        <taxon>Actinomycetes</taxon>
        <taxon>Micrococcales</taxon>
        <taxon>Microbacteriaceae</taxon>
        <taxon>Microbacterium</taxon>
    </lineage>
</organism>
<keyword evidence="1" id="KW-1133">Transmembrane helix</keyword>
<reference evidence="2 3" key="1">
    <citation type="journal article" date="2016" name="Front. Microbiol.">
        <title>Genomic Resource of Rice Seed Associated Bacteria.</title>
        <authorList>
            <person name="Midha S."/>
            <person name="Bansal K."/>
            <person name="Sharma S."/>
            <person name="Kumar N."/>
            <person name="Patil P.P."/>
            <person name="Chaudhry V."/>
            <person name="Patil P.B."/>
        </authorList>
    </citation>
    <scope>NUCLEOTIDE SEQUENCE [LARGE SCALE GENOMIC DNA]</scope>
    <source>
        <strain evidence="2 3">NS220</strain>
    </source>
</reference>
<dbReference type="Proteomes" id="UP000075025">
    <property type="component" value="Unassembled WGS sequence"/>
</dbReference>
<evidence type="ECO:0000313" key="3">
    <source>
        <dbReference type="Proteomes" id="UP000075025"/>
    </source>
</evidence>
<name>A0A147F0K6_MICTE</name>
<comment type="caution">
    <text evidence="2">The sequence shown here is derived from an EMBL/GenBank/DDBJ whole genome shotgun (WGS) entry which is preliminary data.</text>
</comment>
<evidence type="ECO:0000313" key="2">
    <source>
        <dbReference type="EMBL" id="KTR96340.1"/>
    </source>
</evidence>
<feature type="transmembrane region" description="Helical" evidence="1">
    <location>
        <begin position="91"/>
        <end position="111"/>
    </location>
</feature>
<keyword evidence="1" id="KW-0472">Membrane</keyword>
<accession>A0A147F0K6</accession>
<dbReference type="EMBL" id="LDRT01000013">
    <property type="protein sequence ID" value="KTR96340.1"/>
    <property type="molecule type" value="Genomic_DNA"/>
</dbReference>
<protein>
    <submittedName>
        <fullName evidence="2">Uncharacterized protein</fullName>
    </submittedName>
</protein>
<proteinExistence type="predicted"/>
<dbReference type="AlphaFoldDB" id="A0A147F0K6"/>
<keyword evidence="1" id="KW-0812">Transmembrane</keyword>